<proteinExistence type="predicted"/>
<feature type="domain" description="Heterokaryon incompatibility" evidence="2">
    <location>
        <begin position="55"/>
        <end position="208"/>
    </location>
</feature>
<evidence type="ECO:0000313" key="3">
    <source>
        <dbReference type="EMBL" id="EUC35781.1"/>
    </source>
</evidence>
<protein>
    <recommendedName>
        <fullName evidence="2">Heterokaryon incompatibility domain-containing protein</fullName>
    </recommendedName>
</protein>
<organism evidence="3 4">
    <name type="scientific">Cochliobolus carbonum (strain 26-R-13)</name>
    <name type="common">Maize leaf spot fungus</name>
    <name type="synonym">Bipolaris zeicola</name>
    <dbReference type="NCBI Taxonomy" id="930089"/>
    <lineage>
        <taxon>Eukaryota</taxon>
        <taxon>Fungi</taxon>
        <taxon>Dikarya</taxon>
        <taxon>Ascomycota</taxon>
        <taxon>Pezizomycotina</taxon>
        <taxon>Dothideomycetes</taxon>
        <taxon>Pleosporomycetidae</taxon>
        <taxon>Pleosporales</taxon>
        <taxon>Pleosporineae</taxon>
        <taxon>Pleosporaceae</taxon>
        <taxon>Bipolaris</taxon>
    </lineage>
</organism>
<dbReference type="AlphaFoldDB" id="W6YWB0"/>
<sequence length="364" mass="42079">MAHNDLPARNRSAFKHKKLDHNKRSIRLFKILPELSHDGLIQCELWHTSVEDEHDCLSYVWGPKGDEQEILVNGKSLQVRKNLWTFLNKIRPKYALSQRAIWTDYICIKQNSSSGNGKSSNSELNHQVGMVHEIYSKAQEVVGWLGYSDRIERAFVFWRELNALKPKTHNDTLRIRNNHLSKRNKELRKDWKELAENSYWRRAWIAQEILSARKFRLLANNSEVEMDEVPGISKLLTNEGQSTSHPLVYTRTQTFNTYLGALCESQKVVGSRLISLFHLLPGRECENPRDRIYSLRSIASDGASIAVDYDSSDKEVLFQLLGVFKNSLCPCFVAYMLQALELQDSPEILDASEQKRSLFEIKVE</sequence>
<name>W6YWB0_COCC2</name>
<dbReference type="KEGG" id="bze:COCCADRAFT_78733"/>
<reference evidence="3 4" key="1">
    <citation type="journal article" date="2013" name="PLoS Genet.">
        <title>Comparative genome structure, secondary metabolite, and effector coding capacity across Cochliobolus pathogens.</title>
        <authorList>
            <person name="Condon B.J."/>
            <person name="Leng Y."/>
            <person name="Wu D."/>
            <person name="Bushley K.E."/>
            <person name="Ohm R.A."/>
            <person name="Otillar R."/>
            <person name="Martin J."/>
            <person name="Schackwitz W."/>
            <person name="Grimwood J."/>
            <person name="MohdZainudin N."/>
            <person name="Xue C."/>
            <person name="Wang R."/>
            <person name="Manning V.A."/>
            <person name="Dhillon B."/>
            <person name="Tu Z.J."/>
            <person name="Steffenson B.J."/>
            <person name="Salamov A."/>
            <person name="Sun H."/>
            <person name="Lowry S."/>
            <person name="LaButti K."/>
            <person name="Han J."/>
            <person name="Copeland A."/>
            <person name="Lindquist E."/>
            <person name="Barry K."/>
            <person name="Schmutz J."/>
            <person name="Baker S.E."/>
            <person name="Ciuffetti L.M."/>
            <person name="Grigoriev I.V."/>
            <person name="Zhong S."/>
            <person name="Turgeon B.G."/>
        </authorList>
    </citation>
    <scope>NUCLEOTIDE SEQUENCE [LARGE SCALE GENOMIC DNA]</scope>
    <source>
        <strain evidence="3 4">26-R-13</strain>
    </source>
</reference>
<feature type="coiled-coil region" evidence="1">
    <location>
        <begin position="170"/>
        <end position="197"/>
    </location>
</feature>
<dbReference type="EMBL" id="KI964570">
    <property type="protein sequence ID" value="EUC35781.1"/>
    <property type="molecule type" value="Genomic_DNA"/>
</dbReference>
<dbReference type="InterPro" id="IPR010730">
    <property type="entry name" value="HET"/>
</dbReference>
<feature type="non-terminal residue" evidence="3">
    <location>
        <position position="364"/>
    </location>
</feature>
<evidence type="ECO:0000259" key="2">
    <source>
        <dbReference type="Pfam" id="PF06985"/>
    </source>
</evidence>
<dbReference type="RefSeq" id="XP_007709945.1">
    <property type="nucleotide sequence ID" value="XM_007711755.1"/>
</dbReference>
<dbReference type="Pfam" id="PF06985">
    <property type="entry name" value="HET"/>
    <property type="match status" value="1"/>
</dbReference>
<dbReference type="STRING" id="930089.W6YWB0"/>
<keyword evidence="1" id="KW-0175">Coiled coil</keyword>
<dbReference type="PANTHER" id="PTHR24148:SF73">
    <property type="entry name" value="HET DOMAIN PROTEIN (AFU_ORTHOLOGUE AFUA_8G01020)"/>
    <property type="match status" value="1"/>
</dbReference>
<dbReference type="eggNOG" id="ENOG502ST9S">
    <property type="taxonomic scope" value="Eukaryota"/>
</dbReference>
<accession>W6YWB0</accession>
<gene>
    <name evidence="3" type="ORF">COCCADRAFT_78733</name>
</gene>
<dbReference type="OrthoDB" id="2157530at2759"/>
<dbReference type="HOGENOM" id="CLU_004184_3_4_1"/>
<dbReference type="Proteomes" id="UP000053841">
    <property type="component" value="Unassembled WGS sequence"/>
</dbReference>
<dbReference type="InterPro" id="IPR052895">
    <property type="entry name" value="HetReg/Transcr_Mod"/>
</dbReference>
<evidence type="ECO:0000313" key="4">
    <source>
        <dbReference type="Proteomes" id="UP000053841"/>
    </source>
</evidence>
<dbReference type="PANTHER" id="PTHR24148">
    <property type="entry name" value="ANKYRIN REPEAT DOMAIN-CONTAINING PROTEIN 39 HOMOLOG-RELATED"/>
    <property type="match status" value="1"/>
</dbReference>
<keyword evidence="4" id="KW-1185">Reference proteome</keyword>
<evidence type="ECO:0000256" key="1">
    <source>
        <dbReference type="SAM" id="Coils"/>
    </source>
</evidence>
<dbReference type="GeneID" id="19150921"/>